<feature type="region of interest" description="Disordered" evidence="1">
    <location>
        <begin position="165"/>
        <end position="208"/>
    </location>
</feature>
<keyword evidence="3" id="KW-1185">Reference proteome</keyword>
<reference evidence="2" key="1">
    <citation type="submission" date="2021-07" db="EMBL/GenBank/DDBJ databases">
        <authorList>
            <person name="Catto M.A."/>
            <person name="Jacobson A."/>
            <person name="Kennedy G."/>
            <person name="Labadie P."/>
            <person name="Hunt B.G."/>
            <person name="Srinivasan R."/>
        </authorList>
    </citation>
    <scope>NUCLEOTIDE SEQUENCE</scope>
    <source>
        <strain evidence="2">PL_HMW_Pooled</strain>
        <tissue evidence="2">Head</tissue>
    </source>
</reference>
<proteinExistence type="predicted"/>
<evidence type="ECO:0000256" key="1">
    <source>
        <dbReference type="SAM" id="MobiDB-lite"/>
    </source>
</evidence>
<evidence type="ECO:0000313" key="2">
    <source>
        <dbReference type="EMBL" id="KAK3909659.1"/>
    </source>
</evidence>
<accession>A0AAE1GVC5</accession>
<gene>
    <name evidence="2" type="ORF">KUF71_004015</name>
</gene>
<feature type="compositionally biased region" description="Acidic residues" evidence="1">
    <location>
        <begin position="86"/>
        <end position="96"/>
    </location>
</feature>
<evidence type="ECO:0000313" key="3">
    <source>
        <dbReference type="Proteomes" id="UP001219518"/>
    </source>
</evidence>
<reference evidence="2" key="2">
    <citation type="journal article" date="2023" name="BMC Genomics">
        <title>Pest status, molecular evolution, and epigenetic factors derived from the genome assembly of Frankliniella fusca, a thysanopteran phytovirus vector.</title>
        <authorList>
            <person name="Catto M.A."/>
            <person name="Labadie P.E."/>
            <person name="Jacobson A.L."/>
            <person name="Kennedy G.G."/>
            <person name="Srinivasan R."/>
            <person name="Hunt B.G."/>
        </authorList>
    </citation>
    <scope>NUCLEOTIDE SEQUENCE</scope>
    <source>
        <strain evidence="2">PL_HMW_Pooled</strain>
    </source>
</reference>
<dbReference type="PANTHER" id="PTHR46579">
    <property type="entry name" value="F5/8 TYPE C DOMAIN-CONTAINING PROTEIN-RELATED"/>
    <property type="match status" value="1"/>
</dbReference>
<dbReference type="InterPro" id="IPR004242">
    <property type="entry name" value="Transposase_21"/>
</dbReference>
<feature type="compositionally biased region" description="Acidic residues" evidence="1">
    <location>
        <begin position="23"/>
        <end position="36"/>
    </location>
</feature>
<feature type="compositionally biased region" description="Acidic residues" evidence="1">
    <location>
        <begin position="175"/>
        <end position="200"/>
    </location>
</feature>
<dbReference type="PANTHER" id="PTHR46579:SF1">
    <property type="entry name" value="F5_8 TYPE C DOMAIN-CONTAINING PROTEIN"/>
    <property type="match status" value="1"/>
</dbReference>
<dbReference type="Proteomes" id="UP001219518">
    <property type="component" value="Unassembled WGS sequence"/>
</dbReference>
<feature type="region of interest" description="Disordered" evidence="1">
    <location>
        <begin position="20"/>
        <end position="43"/>
    </location>
</feature>
<comment type="caution">
    <text evidence="2">The sequence shown here is derived from an EMBL/GenBank/DDBJ whole genome shotgun (WGS) entry which is preliminary data.</text>
</comment>
<dbReference type="EMBL" id="JAHWGI010000107">
    <property type="protein sequence ID" value="KAK3909659.1"/>
    <property type="molecule type" value="Genomic_DNA"/>
</dbReference>
<dbReference type="Pfam" id="PF02992">
    <property type="entry name" value="Transposase_21"/>
    <property type="match status" value="1"/>
</dbReference>
<dbReference type="AlphaFoldDB" id="A0AAE1GVC5"/>
<name>A0AAE1GVC5_9NEOP</name>
<feature type="region of interest" description="Disordered" evidence="1">
    <location>
        <begin position="84"/>
        <end position="126"/>
    </location>
</feature>
<organism evidence="2 3">
    <name type="scientific">Frankliniella fusca</name>
    <dbReference type="NCBI Taxonomy" id="407009"/>
    <lineage>
        <taxon>Eukaryota</taxon>
        <taxon>Metazoa</taxon>
        <taxon>Ecdysozoa</taxon>
        <taxon>Arthropoda</taxon>
        <taxon>Hexapoda</taxon>
        <taxon>Insecta</taxon>
        <taxon>Pterygota</taxon>
        <taxon>Neoptera</taxon>
        <taxon>Paraneoptera</taxon>
        <taxon>Thysanoptera</taxon>
        <taxon>Terebrantia</taxon>
        <taxon>Thripoidea</taxon>
        <taxon>Thripidae</taxon>
        <taxon>Frankliniella</taxon>
    </lineage>
</organism>
<sequence>MSSKVGRWRLRKRANRLVLREDNIDDASDSSDDDQIEPPRRLRFRYEDEAIVDANQLDPDPGSDSAASIDNNVIIDIIHDLNNESGMDEAPDYFDDADQRADEQPPDYFDDANQRADEQPPDYFDDANQRADEQVCANLVLGPVVNHRIDGNDDIADLNINDGIVNEGLSSDSEQPSDDDDNEQENVSEVSEEEGEEEERQEPNNRHLYPGAQLTFKESLIAILTFVLSHHLTGNSLIDLISLIILHCPMNSSCVKSLHYFKKIFRDVGKEIIVCHYFCSVCFKLLSQRNAACEQCNRVTGSSYFIEIPLLNQLQILFNRPGFYNQLQFRFLRQKKHANNIEDIYDGAIYTVYKEHTNNGFLSQPNHISFMWYTDGISVFNISKKFSIWPLYLVINELRYKDRVKKENILLAGIWFGKKKPKPNTYLEPLYRRMEEFSREGYLLNRPDGPPVRVKGMVLCGTCDMPAKSLFLRFKQFNGFYGCPKCLHKGEQYGTNVHIYPYSQNVPSRKNADIELYGTLALASGHPCYGVKGISFLFRLVPNMVRSTGIDSMHGAFSGLGKALLEFWFDGDHNGKEFSFIHIIDSVNARLAQIKVPSFLNKFPQTVSDLGSWKSLDYKVWLLYYSIPVLSGLMSDLYLNHHMLLVSAEYLLSQQSISLAQIEQAPTLLDKYVCEFQHLYGLRYMGINVHQLTHLSECVADLGPLWVYSCYFMEDLNGKICKFIHGTSHVGLQIASATTYTHLFHRWTRFHLLACSVIKFTKLVETSKWLRL</sequence>
<protein>
    <submittedName>
        <fullName evidence="2">Halomucin</fullName>
    </submittedName>
</protein>